<dbReference type="Proteomes" id="UP000023795">
    <property type="component" value="Unassembled WGS sequence"/>
</dbReference>
<reference evidence="1 2" key="1">
    <citation type="journal article" date="2013" name="Genome Announc.">
        <title>Genome Sequence of Moraxella macacae 0408225, a Novel Bacterial Species Isolated from a Cynomolgus Macaque with Epistaxis.</title>
        <authorList>
            <person name="Ladner J.T."/>
            <person name="Whitehouse C.A."/>
            <person name="Koroleva G.I."/>
            <person name="Palacios G.F."/>
        </authorList>
    </citation>
    <scope>NUCLEOTIDE SEQUENCE [LARGE SCALE GENOMIC DNA]</scope>
    <source>
        <strain evidence="1 2">0408225</strain>
    </source>
</reference>
<dbReference type="RefSeq" id="WP_009501822.1">
    <property type="nucleotide sequence ID" value="NZ_ANIN01000002.1"/>
</dbReference>
<dbReference type="STRING" id="1230338.MOMA_06896"/>
<sequence>MTLTLDVLKRALPRKYENRISQEVLDNINNAINDPDNHTAYRDNFLGYSEVLNDGRYSIDEYLNAVKYCTHKLMGSTNIDSYIKTFPDRYQSMVNKGYSAKEMSSHIAMYNKSQLVNKIMEQSMIPSWIINQDLYQKAINVQAELMMTANSEKVRSDAANSLLIHLKPPEVKKVELDIGLKNNDEIQQLRDITAQLASQQKRMIEAGVIDVKQVAETKLIAEVISDE</sequence>
<dbReference type="EMBL" id="ANIN01000002">
    <property type="protein sequence ID" value="ELA08269.1"/>
    <property type="molecule type" value="Genomic_DNA"/>
</dbReference>
<accession>L2F5D8</accession>
<name>L2F5D8_9GAMM</name>
<proteinExistence type="predicted"/>
<organism evidence="1 2">
    <name type="scientific">Moraxella macacae 0408225</name>
    <dbReference type="NCBI Taxonomy" id="1230338"/>
    <lineage>
        <taxon>Bacteria</taxon>
        <taxon>Pseudomonadati</taxon>
        <taxon>Pseudomonadota</taxon>
        <taxon>Gammaproteobacteria</taxon>
        <taxon>Moraxellales</taxon>
        <taxon>Moraxellaceae</taxon>
        <taxon>Moraxella</taxon>
    </lineage>
</organism>
<dbReference type="OrthoDB" id="6717483at2"/>
<keyword evidence="2" id="KW-1185">Reference proteome</keyword>
<dbReference type="AlphaFoldDB" id="L2F5D8"/>
<gene>
    <name evidence="1" type="ORF">MOMA_06896</name>
</gene>
<dbReference type="PATRIC" id="fig|1230338.3.peg.1472"/>
<evidence type="ECO:0000313" key="2">
    <source>
        <dbReference type="Proteomes" id="UP000023795"/>
    </source>
</evidence>
<evidence type="ECO:0000313" key="1">
    <source>
        <dbReference type="EMBL" id="ELA08269.1"/>
    </source>
</evidence>
<comment type="caution">
    <text evidence="1">The sequence shown here is derived from an EMBL/GenBank/DDBJ whole genome shotgun (WGS) entry which is preliminary data.</text>
</comment>
<protein>
    <submittedName>
        <fullName evidence="1">Uncharacterized protein</fullName>
    </submittedName>
</protein>